<feature type="transmembrane region" description="Helical" evidence="1">
    <location>
        <begin position="27"/>
        <end position="52"/>
    </location>
</feature>
<dbReference type="GO" id="GO:0016042">
    <property type="term" value="P:lipid catabolic process"/>
    <property type="evidence" value="ECO:0007669"/>
    <property type="project" value="InterPro"/>
</dbReference>
<evidence type="ECO:0000313" key="3">
    <source>
        <dbReference type="EMBL" id="CAD1835676.1"/>
    </source>
</evidence>
<sequence length="142" mass="15347">MVHHYTIACCRCAPARPRSTHFWSSPFPFSIFVSTIVVVAVVDDVCGGWVGVRGVRGCSRWAWKRLNYVGAYDSESWPLSSAAEFASIPRACWAILGVYADDLVDTSSTASSLWPGSSLSPLMLGCGHGLVDIFTGLEPCLT</sequence>
<name>A0A6V7PYF6_ANACO</name>
<dbReference type="InterPro" id="IPR005592">
    <property type="entry name" value="Mono/diacylglycerol_lipase_N"/>
</dbReference>
<dbReference type="EMBL" id="LR862153">
    <property type="protein sequence ID" value="CAD1835676.1"/>
    <property type="molecule type" value="Genomic_DNA"/>
</dbReference>
<keyword evidence="1" id="KW-0812">Transmembrane</keyword>
<dbReference type="AlphaFoldDB" id="A0A6V7PYF6"/>
<accession>A0A6V7PYF6</accession>
<dbReference type="PANTHER" id="PTHR46398">
    <property type="entry name" value="ALPHA/BETA-HYDROLASES SUPERFAMILY PROTEIN"/>
    <property type="match status" value="1"/>
</dbReference>
<dbReference type="Pfam" id="PF03893">
    <property type="entry name" value="Lipase3_N"/>
    <property type="match status" value="1"/>
</dbReference>
<organism evidence="3">
    <name type="scientific">Ananas comosus var. bracteatus</name>
    <name type="common">red pineapple</name>
    <dbReference type="NCBI Taxonomy" id="296719"/>
    <lineage>
        <taxon>Eukaryota</taxon>
        <taxon>Viridiplantae</taxon>
        <taxon>Streptophyta</taxon>
        <taxon>Embryophyta</taxon>
        <taxon>Tracheophyta</taxon>
        <taxon>Spermatophyta</taxon>
        <taxon>Magnoliopsida</taxon>
        <taxon>Liliopsida</taxon>
        <taxon>Poales</taxon>
        <taxon>Bromeliaceae</taxon>
        <taxon>Bromelioideae</taxon>
        <taxon>Ananas</taxon>
    </lineage>
</organism>
<proteinExistence type="predicted"/>
<evidence type="ECO:0000259" key="2">
    <source>
        <dbReference type="Pfam" id="PF03893"/>
    </source>
</evidence>
<feature type="domain" description="Mono-/di-acylglycerol lipase N-terminal" evidence="2">
    <location>
        <begin position="57"/>
        <end position="103"/>
    </location>
</feature>
<protein>
    <recommendedName>
        <fullName evidence="2">Mono-/di-acylglycerol lipase N-terminal domain-containing protein</fullName>
    </recommendedName>
</protein>
<dbReference type="PANTHER" id="PTHR46398:SF7">
    <property type="entry name" value="ALPHA_BETA-HYDROLASES SUPERFAMILY PROTEIN"/>
    <property type="match status" value="1"/>
</dbReference>
<reference evidence="3" key="1">
    <citation type="submission" date="2020-07" db="EMBL/GenBank/DDBJ databases">
        <authorList>
            <person name="Lin J."/>
        </authorList>
    </citation>
    <scope>NUCLEOTIDE SEQUENCE</scope>
</reference>
<keyword evidence="1" id="KW-0472">Membrane</keyword>
<evidence type="ECO:0000256" key="1">
    <source>
        <dbReference type="SAM" id="Phobius"/>
    </source>
</evidence>
<keyword evidence="1" id="KW-1133">Transmembrane helix</keyword>
<gene>
    <name evidence="3" type="ORF">CB5_LOCUS18887</name>
</gene>